<comment type="subcellular location">
    <subcellularLocation>
        <location evidence="1">Membrane</location>
        <topology evidence="1">Multi-pass membrane protein</topology>
    </subcellularLocation>
</comment>
<evidence type="ECO:0000313" key="8">
    <source>
        <dbReference type="EMBL" id="KAG8443211.1"/>
    </source>
</evidence>
<evidence type="ECO:0000256" key="5">
    <source>
        <dbReference type="ARBA" id="ARBA00023136"/>
    </source>
</evidence>
<protein>
    <recommendedName>
        <fullName evidence="7">Ferric oxidoreductase domain-containing protein</fullName>
    </recommendedName>
</protein>
<dbReference type="PANTHER" id="PTHR14239:SF3">
    <property type="entry name" value="METALLOREDUCTASE STEAP1-RELATED"/>
    <property type="match status" value="1"/>
</dbReference>
<feature type="transmembrane region" description="Helical" evidence="6">
    <location>
        <begin position="162"/>
        <end position="180"/>
    </location>
</feature>
<sequence>MAEGHLHELQTPRKEEVCLQLQCQKLDFSNTLNVNESENQEPQNKEQLSQIDLFGWDRGNKRKLSLFPEWHLPVTVMSLLALIVFIYTFIREVLHPFLVNNKNEFYRIPILVVNRVLPVISITSLSLTYLPGIFAAILQLYRGTKYQRFAPWLNTWMHRRKQFGLLSFFFGAVHALYSFSYPMRRSYRYKILNWAYQQVKQQKDNAWIEHDVWRMEIYVSLGILALAILSILAVTSIPSVATSLSWREFQFIQSKLGYIALLISTLHALVFAWNKWIDVNQYIWFTPPTFMLSLLLPVTVLLCKAVLLFPCLDRRIRKIRSGWESSKGSQSKCVHL</sequence>
<dbReference type="AlphaFoldDB" id="A0A8T2JKR7"/>
<feature type="transmembrane region" description="Helical" evidence="6">
    <location>
        <begin position="289"/>
        <end position="312"/>
    </location>
</feature>
<gene>
    <name evidence="8" type="ORF">GDO86_011858</name>
</gene>
<evidence type="ECO:0000313" key="9">
    <source>
        <dbReference type="Proteomes" id="UP000812440"/>
    </source>
</evidence>
<feature type="transmembrane region" description="Helical" evidence="6">
    <location>
        <begin position="256"/>
        <end position="277"/>
    </location>
</feature>
<dbReference type="PANTHER" id="PTHR14239">
    <property type="entry name" value="DUDULIN-RELATED"/>
    <property type="match status" value="1"/>
</dbReference>
<dbReference type="GO" id="GO:0005886">
    <property type="term" value="C:plasma membrane"/>
    <property type="evidence" value="ECO:0007669"/>
    <property type="project" value="TreeGrafter"/>
</dbReference>
<evidence type="ECO:0000256" key="3">
    <source>
        <dbReference type="ARBA" id="ARBA00022692"/>
    </source>
</evidence>
<organism evidence="8 9">
    <name type="scientific">Hymenochirus boettgeri</name>
    <name type="common">Congo dwarf clawed frog</name>
    <dbReference type="NCBI Taxonomy" id="247094"/>
    <lineage>
        <taxon>Eukaryota</taxon>
        <taxon>Metazoa</taxon>
        <taxon>Chordata</taxon>
        <taxon>Craniata</taxon>
        <taxon>Vertebrata</taxon>
        <taxon>Euteleostomi</taxon>
        <taxon>Amphibia</taxon>
        <taxon>Batrachia</taxon>
        <taxon>Anura</taxon>
        <taxon>Pipoidea</taxon>
        <taxon>Pipidae</taxon>
        <taxon>Pipinae</taxon>
        <taxon>Hymenochirus</taxon>
    </lineage>
</organism>
<dbReference type="Proteomes" id="UP000812440">
    <property type="component" value="Chromosome 6"/>
</dbReference>
<feature type="transmembrane region" description="Helical" evidence="6">
    <location>
        <begin position="70"/>
        <end position="90"/>
    </location>
</feature>
<evidence type="ECO:0000256" key="6">
    <source>
        <dbReference type="SAM" id="Phobius"/>
    </source>
</evidence>
<evidence type="ECO:0000256" key="4">
    <source>
        <dbReference type="ARBA" id="ARBA00022989"/>
    </source>
</evidence>
<dbReference type="Pfam" id="PF01794">
    <property type="entry name" value="Ferric_reduct"/>
    <property type="match status" value="1"/>
</dbReference>
<dbReference type="EMBL" id="JAACNH010000005">
    <property type="protein sequence ID" value="KAG8443211.1"/>
    <property type="molecule type" value="Genomic_DNA"/>
</dbReference>
<comment type="similarity">
    <text evidence="2">Belongs to the STEAP family.</text>
</comment>
<keyword evidence="9" id="KW-1185">Reference proteome</keyword>
<feature type="transmembrane region" description="Helical" evidence="6">
    <location>
        <begin position="217"/>
        <end position="244"/>
    </location>
</feature>
<dbReference type="InterPro" id="IPR051267">
    <property type="entry name" value="STEAP_metalloreductase"/>
</dbReference>
<evidence type="ECO:0000256" key="1">
    <source>
        <dbReference type="ARBA" id="ARBA00004141"/>
    </source>
</evidence>
<dbReference type="GO" id="GO:0005768">
    <property type="term" value="C:endosome"/>
    <property type="evidence" value="ECO:0007669"/>
    <property type="project" value="TreeGrafter"/>
</dbReference>
<evidence type="ECO:0000259" key="7">
    <source>
        <dbReference type="Pfam" id="PF01794"/>
    </source>
</evidence>
<keyword evidence="3 6" id="KW-0812">Transmembrane</keyword>
<dbReference type="InterPro" id="IPR013130">
    <property type="entry name" value="Fe3_Rdtase_TM_dom"/>
</dbReference>
<keyword evidence="5 6" id="KW-0472">Membrane</keyword>
<name>A0A8T2JKR7_9PIPI</name>
<accession>A0A8T2JKR7</accession>
<evidence type="ECO:0000256" key="2">
    <source>
        <dbReference type="ARBA" id="ARBA00007729"/>
    </source>
</evidence>
<keyword evidence="4 6" id="KW-1133">Transmembrane helix</keyword>
<reference evidence="8" key="1">
    <citation type="thesis" date="2020" institute="ProQuest LLC" country="789 East Eisenhower Parkway, Ann Arbor, MI, USA">
        <title>Comparative Genomics and Chromosome Evolution.</title>
        <authorList>
            <person name="Mudd A.B."/>
        </authorList>
    </citation>
    <scope>NUCLEOTIDE SEQUENCE</scope>
    <source>
        <strain evidence="8">Female2</strain>
        <tissue evidence="8">Blood</tissue>
    </source>
</reference>
<feature type="domain" description="Ferric oxidoreductase" evidence="7">
    <location>
        <begin position="119"/>
        <end position="252"/>
    </location>
</feature>
<feature type="transmembrane region" description="Helical" evidence="6">
    <location>
        <begin position="116"/>
        <end position="141"/>
    </location>
</feature>
<dbReference type="OrthoDB" id="550646at2759"/>
<proteinExistence type="inferred from homology"/>
<comment type="caution">
    <text evidence="8">The sequence shown here is derived from an EMBL/GenBank/DDBJ whole genome shotgun (WGS) entry which is preliminary data.</text>
</comment>